<comment type="subcellular location">
    <subcellularLocation>
        <location evidence="1">Secreted</location>
    </subcellularLocation>
</comment>
<dbReference type="OrthoDB" id="5854875at2759"/>
<protein>
    <recommendedName>
        <fullName evidence="6">Granulins domain-containing protein</fullName>
    </recommendedName>
</protein>
<comment type="similarity">
    <text evidence="2">Belongs to the granulin family.</text>
</comment>
<dbReference type="Pfam" id="PF00396">
    <property type="entry name" value="Granulin"/>
    <property type="match status" value="1"/>
</dbReference>
<dbReference type="PANTHER" id="PTHR12274:SF3">
    <property type="entry name" value="PROGRANULIN"/>
    <property type="match status" value="1"/>
</dbReference>
<feature type="signal peptide" evidence="5">
    <location>
        <begin position="1"/>
        <end position="18"/>
    </location>
</feature>
<dbReference type="InParanoid" id="A0A1X7VUW0"/>
<evidence type="ECO:0000256" key="4">
    <source>
        <dbReference type="ARBA" id="ARBA00023157"/>
    </source>
</evidence>
<proteinExistence type="inferred from homology"/>
<feature type="domain" description="Granulins" evidence="6">
    <location>
        <begin position="29"/>
        <end position="74"/>
    </location>
</feature>
<feature type="chain" id="PRO_5012372240" description="Granulins domain-containing protein" evidence="5">
    <location>
        <begin position="19"/>
        <end position="171"/>
    </location>
</feature>
<keyword evidence="3" id="KW-0964">Secreted</keyword>
<evidence type="ECO:0000256" key="1">
    <source>
        <dbReference type="ARBA" id="ARBA00004613"/>
    </source>
</evidence>
<evidence type="ECO:0000313" key="7">
    <source>
        <dbReference type="EnsemblMetazoa" id="Aqu2.1.43655_001"/>
    </source>
</evidence>
<dbReference type="EnsemblMetazoa" id="Aqu2.1.43655_001">
    <property type="protein sequence ID" value="Aqu2.1.43655_001"/>
    <property type="gene ID" value="Aqu2.1.43655"/>
</dbReference>
<dbReference type="SMART" id="SM00277">
    <property type="entry name" value="GRAN"/>
    <property type="match status" value="2"/>
</dbReference>
<dbReference type="STRING" id="400682.A0A1X7VUW0"/>
<dbReference type="AlphaFoldDB" id="A0A1X7VUW0"/>
<reference evidence="7" key="1">
    <citation type="submission" date="2017-05" db="UniProtKB">
        <authorList>
            <consortium name="EnsemblMetazoa"/>
        </authorList>
    </citation>
    <scope>IDENTIFICATION</scope>
</reference>
<dbReference type="InterPro" id="IPR039036">
    <property type="entry name" value="Granulin_fam"/>
</dbReference>
<accession>A0A1X7VUW0</accession>
<evidence type="ECO:0000259" key="6">
    <source>
        <dbReference type="SMART" id="SM00277"/>
    </source>
</evidence>
<sequence>MKVTILSFFFAAICLTNARMVSYVKDIPCDNGSCPLGDTCCSGDAKPCCPLPNAVCCGDSKCCPSGYTCSPPHCVREEDNHITLMLSSSDIPQKSNNVTIIPCNTGYCPDGDTCCPDGCCPDYNGVCCYNGFCCPTGYVCSRVDCVRSAKEGLNVVPQRKILLPHTKKNKD</sequence>
<keyword evidence="4" id="KW-1015">Disulfide bond</keyword>
<dbReference type="InterPro" id="IPR000118">
    <property type="entry name" value="Granulin"/>
</dbReference>
<evidence type="ECO:0000256" key="2">
    <source>
        <dbReference type="ARBA" id="ARBA00010093"/>
    </source>
</evidence>
<organism evidence="7">
    <name type="scientific">Amphimedon queenslandica</name>
    <name type="common">Sponge</name>
    <dbReference type="NCBI Taxonomy" id="400682"/>
    <lineage>
        <taxon>Eukaryota</taxon>
        <taxon>Metazoa</taxon>
        <taxon>Porifera</taxon>
        <taxon>Demospongiae</taxon>
        <taxon>Heteroscleromorpha</taxon>
        <taxon>Haplosclerida</taxon>
        <taxon>Niphatidae</taxon>
        <taxon>Amphimedon</taxon>
    </lineage>
</organism>
<dbReference type="InterPro" id="IPR037277">
    <property type="entry name" value="Granulin_sf"/>
</dbReference>
<evidence type="ECO:0000256" key="5">
    <source>
        <dbReference type="SAM" id="SignalP"/>
    </source>
</evidence>
<keyword evidence="5" id="KW-0732">Signal</keyword>
<name>A0A1X7VUW0_AMPQE</name>
<dbReference type="GO" id="GO:0005576">
    <property type="term" value="C:extracellular region"/>
    <property type="evidence" value="ECO:0007669"/>
    <property type="project" value="UniProtKB-SubCell"/>
</dbReference>
<feature type="domain" description="Granulins" evidence="6">
    <location>
        <begin position="103"/>
        <end position="145"/>
    </location>
</feature>
<dbReference type="Gene3D" id="2.10.25.160">
    <property type="entry name" value="Granulin"/>
    <property type="match status" value="2"/>
</dbReference>
<evidence type="ECO:0000256" key="3">
    <source>
        <dbReference type="ARBA" id="ARBA00022525"/>
    </source>
</evidence>
<dbReference type="PANTHER" id="PTHR12274">
    <property type="entry name" value="GRANULIN"/>
    <property type="match status" value="1"/>
</dbReference>